<dbReference type="GO" id="GO:0015035">
    <property type="term" value="F:protein-disulfide reductase activity"/>
    <property type="evidence" value="ECO:0007669"/>
    <property type="project" value="UniProtKB-UniRule"/>
</dbReference>
<evidence type="ECO:0000313" key="11">
    <source>
        <dbReference type="EMBL" id="SFI63430.1"/>
    </source>
</evidence>
<name>A0A1I3JTK9_9SPIR</name>
<organism evidence="11 12">
    <name type="scientific">Treponema bryantii</name>
    <dbReference type="NCBI Taxonomy" id="163"/>
    <lineage>
        <taxon>Bacteria</taxon>
        <taxon>Pseudomonadati</taxon>
        <taxon>Spirochaetota</taxon>
        <taxon>Spirochaetia</taxon>
        <taxon>Spirochaetales</taxon>
        <taxon>Treponemataceae</taxon>
        <taxon>Treponema</taxon>
    </lineage>
</organism>
<dbReference type="PIRSF" id="PIRSF000077">
    <property type="entry name" value="Thioredoxin"/>
    <property type="match status" value="1"/>
</dbReference>
<keyword evidence="4 9" id="KW-1015">Disulfide bond</keyword>
<dbReference type="AlphaFoldDB" id="A0A1I3JTK9"/>
<dbReference type="CDD" id="cd02947">
    <property type="entry name" value="TRX_family"/>
    <property type="match status" value="1"/>
</dbReference>
<gene>
    <name evidence="11" type="ORF">SAMN04487775_103228</name>
</gene>
<dbReference type="OrthoDB" id="9790390at2"/>
<keyword evidence="2" id="KW-0813">Transport</keyword>
<evidence type="ECO:0000256" key="5">
    <source>
        <dbReference type="ARBA" id="ARBA00023284"/>
    </source>
</evidence>
<feature type="domain" description="Thioredoxin" evidence="10">
    <location>
        <begin position="1"/>
        <end position="102"/>
    </location>
</feature>
<keyword evidence="5 9" id="KW-0676">Redox-active center</keyword>
<evidence type="ECO:0000256" key="4">
    <source>
        <dbReference type="ARBA" id="ARBA00023157"/>
    </source>
</evidence>
<dbReference type="Gene3D" id="3.40.30.10">
    <property type="entry name" value="Glutaredoxin"/>
    <property type="match status" value="1"/>
</dbReference>
<evidence type="ECO:0000256" key="9">
    <source>
        <dbReference type="PIRSR" id="PIRSR000077-4"/>
    </source>
</evidence>
<feature type="disulfide bond" description="Redox-active" evidence="9">
    <location>
        <begin position="31"/>
        <end position="34"/>
    </location>
</feature>
<dbReference type="InterPro" id="IPR013766">
    <property type="entry name" value="Thioredoxin_domain"/>
</dbReference>
<keyword evidence="12" id="KW-1185">Reference proteome</keyword>
<dbReference type="SUPFAM" id="SSF52833">
    <property type="entry name" value="Thioredoxin-like"/>
    <property type="match status" value="1"/>
</dbReference>
<dbReference type="PROSITE" id="PS00194">
    <property type="entry name" value="THIOREDOXIN_1"/>
    <property type="match status" value="1"/>
</dbReference>
<evidence type="ECO:0000259" key="10">
    <source>
        <dbReference type="PROSITE" id="PS51352"/>
    </source>
</evidence>
<feature type="site" description="Contributes to redox potential value" evidence="8">
    <location>
        <position position="33"/>
    </location>
</feature>
<feature type="site" description="Contributes to redox potential value" evidence="8">
    <location>
        <position position="32"/>
    </location>
</feature>
<dbReference type="PROSITE" id="PS51352">
    <property type="entry name" value="THIOREDOXIN_2"/>
    <property type="match status" value="1"/>
</dbReference>
<dbReference type="InterPro" id="IPR017937">
    <property type="entry name" value="Thioredoxin_CS"/>
</dbReference>
<evidence type="ECO:0000313" key="12">
    <source>
        <dbReference type="Proteomes" id="UP000182737"/>
    </source>
</evidence>
<dbReference type="RefSeq" id="WP_074931067.1">
    <property type="nucleotide sequence ID" value="NZ_FORI01000003.1"/>
</dbReference>
<accession>A0A1I3JTK9</accession>
<dbReference type="EMBL" id="FORI01000003">
    <property type="protein sequence ID" value="SFI63430.1"/>
    <property type="molecule type" value="Genomic_DNA"/>
</dbReference>
<protein>
    <recommendedName>
        <fullName evidence="6 7">Thioredoxin</fullName>
    </recommendedName>
</protein>
<evidence type="ECO:0000256" key="7">
    <source>
        <dbReference type="PIRNR" id="PIRNR000077"/>
    </source>
</evidence>
<dbReference type="InterPro" id="IPR036249">
    <property type="entry name" value="Thioredoxin-like_sf"/>
</dbReference>
<dbReference type="GO" id="GO:0005737">
    <property type="term" value="C:cytoplasm"/>
    <property type="evidence" value="ECO:0007669"/>
    <property type="project" value="TreeGrafter"/>
</dbReference>
<dbReference type="PANTHER" id="PTHR45663:SF11">
    <property type="entry name" value="GEO12009P1"/>
    <property type="match status" value="1"/>
</dbReference>
<dbReference type="PRINTS" id="PR00421">
    <property type="entry name" value="THIOREDOXIN"/>
</dbReference>
<proteinExistence type="inferred from homology"/>
<dbReference type="Pfam" id="PF00085">
    <property type="entry name" value="Thioredoxin"/>
    <property type="match status" value="1"/>
</dbReference>
<sequence>MAELNITKDTFQKEVLESDKPVIVDFWATWCGPCRMLGPVVTELAEEHPEIKVCKVNVDDEPDLAQKYGVMSIPFIATFKNGQLHKSSVGVQPKESLLALLD</sequence>
<feature type="active site" description="Nucleophile" evidence="8">
    <location>
        <position position="34"/>
    </location>
</feature>
<dbReference type="NCBIfam" id="TIGR01068">
    <property type="entry name" value="thioredoxin"/>
    <property type="match status" value="1"/>
</dbReference>
<dbReference type="Proteomes" id="UP000182737">
    <property type="component" value="Unassembled WGS sequence"/>
</dbReference>
<reference evidence="12" key="1">
    <citation type="submission" date="2016-10" db="EMBL/GenBank/DDBJ databases">
        <authorList>
            <person name="Varghese N."/>
            <person name="Submissions S."/>
        </authorList>
    </citation>
    <scope>NUCLEOTIDE SEQUENCE [LARGE SCALE GENOMIC DNA]</scope>
    <source>
        <strain evidence="12">XBD1002</strain>
    </source>
</reference>
<evidence type="ECO:0000256" key="1">
    <source>
        <dbReference type="ARBA" id="ARBA00008987"/>
    </source>
</evidence>
<feature type="site" description="Deprotonates C-terminal active site Cys" evidence="8">
    <location>
        <position position="25"/>
    </location>
</feature>
<evidence type="ECO:0000256" key="6">
    <source>
        <dbReference type="NCBIfam" id="TIGR01068"/>
    </source>
</evidence>
<keyword evidence="3" id="KW-0249">Electron transport</keyword>
<dbReference type="InterPro" id="IPR005746">
    <property type="entry name" value="Thioredoxin"/>
</dbReference>
<evidence type="ECO:0000256" key="3">
    <source>
        <dbReference type="ARBA" id="ARBA00022982"/>
    </source>
</evidence>
<feature type="active site" description="Nucleophile" evidence="8">
    <location>
        <position position="31"/>
    </location>
</feature>
<dbReference type="PANTHER" id="PTHR45663">
    <property type="entry name" value="GEO12009P1"/>
    <property type="match status" value="1"/>
</dbReference>
<evidence type="ECO:0000256" key="8">
    <source>
        <dbReference type="PIRSR" id="PIRSR000077-1"/>
    </source>
</evidence>
<dbReference type="FunFam" id="3.40.30.10:FF:000001">
    <property type="entry name" value="Thioredoxin"/>
    <property type="match status" value="1"/>
</dbReference>
<evidence type="ECO:0000256" key="2">
    <source>
        <dbReference type="ARBA" id="ARBA00022448"/>
    </source>
</evidence>
<comment type="similarity">
    <text evidence="1 7">Belongs to the thioredoxin family.</text>
</comment>